<sequence length="264" mass="30371">MEMILLTVGSLLLISAVPPAVAFLPSHRIMSHQPSHRHLVPSVQPLAQPRQRIFQRAAASRRHAVQKRQTSGQLWQLRKVQASYERLVGEKDVIIDAWVYQYLSTIERVIAFGIFDSFVANALVNSGLQDGWTYENVICTPQVEQIEALGGIINHRSLDQVGDHKLRLMVDTHHQCCKDERHFVEFYQDLSEELAKPEYDLWGICQPIYIRMPQDDLCRAMETIIGSMGLETSRKDFHGPIDRQMELFEQERQAKLKTLAEQKI</sequence>
<gene>
    <name evidence="2" type="ORF">Vbra_19620</name>
</gene>
<reference evidence="2 3" key="1">
    <citation type="submission" date="2014-11" db="EMBL/GenBank/DDBJ databases">
        <authorList>
            <person name="Zhu J."/>
            <person name="Qi W."/>
            <person name="Song R."/>
        </authorList>
    </citation>
    <scope>NUCLEOTIDE SEQUENCE [LARGE SCALE GENOMIC DNA]</scope>
</reference>
<dbReference type="VEuPathDB" id="CryptoDB:Vbra_19620"/>
<feature type="chain" id="PRO_5005191156" evidence="1">
    <location>
        <begin position="23"/>
        <end position="264"/>
    </location>
</feature>
<evidence type="ECO:0000313" key="3">
    <source>
        <dbReference type="Proteomes" id="UP000041254"/>
    </source>
</evidence>
<feature type="signal peptide" evidence="1">
    <location>
        <begin position="1"/>
        <end position="22"/>
    </location>
</feature>
<dbReference type="EMBL" id="CDMY01001036">
    <property type="protein sequence ID" value="CEM39342.1"/>
    <property type="molecule type" value="Genomic_DNA"/>
</dbReference>
<keyword evidence="3" id="KW-1185">Reference proteome</keyword>
<name>A0A0G4H661_VITBC</name>
<keyword evidence="1" id="KW-0732">Signal</keyword>
<evidence type="ECO:0000256" key="1">
    <source>
        <dbReference type="SAM" id="SignalP"/>
    </source>
</evidence>
<proteinExistence type="predicted"/>
<dbReference type="InParanoid" id="A0A0G4H661"/>
<accession>A0A0G4H661</accession>
<dbReference type="PhylomeDB" id="A0A0G4H661"/>
<dbReference type="AlphaFoldDB" id="A0A0G4H661"/>
<dbReference type="Proteomes" id="UP000041254">
    <property type="component" value="Unassembled WGS sequence"/>
</dbReference>
<protein>
    <submittedName>
        <fullName evidence="2">Uncharacterized protein</fullName>
    </submittedName>
</protein>
<evidence type="ECO:0000313" key="2">
    <source>
        <dbReference type="EMBL" id="CEM39342.1"/>
    </source>
</evidence>
<organism evidence="2 3">
    <name type="scientific">Vitrella brassicaformis (strain CCMP3155)</name>
    <dbReference type="NCBI Taxonomy" id="1169540"/>
    <lineage>
        <taxon>Eukaryota</taxon>
        <taxon>Sar</taxon>
        <taxon>Alveolata</taxon>
        <taxon>Colpodellida</taxon>
        <taxon>Vitrellaceae</taxon>
        <taxon>Vitrella</taxon>
    </lineage>
</organism>